<protein>
    <submittedName>
        <fullName evidence="2">Uncharacterized protein</fullName>
    </submittedName>
</protein>
<evidence type="ECO:0000313" key="2">
    <source>
        <dbReference type="EMBL" id="CAG7722302.1"/>
    </source>
</evidence>
<reference evidence="2" key="1">
    <citation type="submission" date="2021-06" db="EMBL/GenBank/DDBJ databases">
        <authorList>
            <person name="Hodson N. C."/>
            <person name="Mongue J. A."/>
            <person name="Jaron S. K."/>
        </authorList>
    </citation>
    <scope>NUCLEOTIDE SEQUENCE</scope>
</reference>
<gene>
    <name evidence="2" type="ORF">AFUS01_LOCUS11445</name>
</gene>
<dbReference type="Proteomes" id="UP000708208">
    <property type="component" value="Unassembled WGS sequence"/>
</dbReference>
<evidence type="ECO:0000256" key="1">
    <source>
        <dbReference type="SAM" id="MobiDB-lite"/>
    </source>
</evidence>
<keyword evidence="3" id="KW-1185">Reference proteome</keyword>
<feature type="region of interest" description="Disordered" evidence="1">
    <location>
        <begin position="90"/>
        <end position="147"/>
    </location>
</feature>
<organism evidence="2 3">
    <name type="scientific">Allacma fusca</name>
    <dbReference type="NCBI Taxonomy" id="39272"/>
    <lineage>
        <taxon>Eukaryota</taxon>
        <taxon>Metazoa</taxon>
        <taxon>Ecdysozoa</taxon>
        <taxon>Arthropoda</taxon>
        <taxon>Hexapoda</taxon>
        <taxon>Collembola</taxon>
        <taxon>Symphypleona</taxon>
        <taxon>Sminthuridae</taxon>
        <taxon>Allacma</taxon>
    </lineage>
</organism>
<accession>A0A8J2JKV6</accession>
<comment type="caution">
    <text evidence="2">The sequence shown here is derived from an EMBL/GenBank/DDBJ whole genome shotgun (WGS) entry which is preliminary data.</text>
</comment>
<feature type="compositionally biased region" description="Acidic residues" evidence="1">
    <location>
        <begin position="105"/>
        <end position="115"/>
    </location>
</feature>
<evidence type="ECO:0000313" key="3">
    <source>
        <dbReference type="Proteomes" id="UP000708208"/>
    </source>
</evidence>
<dbReference type="EMBL" id="CAJVCH010087982">
    <property type="protein sequence ID" value="CAG7722302.1"/>
    <property type="molecule type" value="Genomic_DNA"/>
</dbReference>
<proteinExistence type="predicted"/>
<dbReference type="AlphaFoldDB" id="A0A8J2JKV6"/>
<sequence>MYTRRETCVLKGNGKINRELLSGSCEQILGHHEASNWRHCLPPSRPKQHSTSIQKRYCWKWLDNWFSQKASDTFTANWYTYKFSKDNRNLETGEWGPNKHTFDADFIDEDSDADDLPPGSPPESPPDSPPESPPDSPPESPLATSERSLIEPSVITLYRPSDSPSTIVGNIQTSHVEPIEPCSSPLINISFNLPCSSKMNREIGTSPQNLSFSKKRQISERRSLVPMYDSSSSDSENLDTAGEMILLEEEILPRILTASSEIVGETDVVEAILLPQDKPDKISQRVNYLEKNSSLPRIETIIPLI</sequence>
<name>A0A8J2JKV6_9HEXA</name>
<feature type="compositionally biased region" description="Pro residues" evidence="1">
    <location>
        <begin position="118"/>
        <end position="140"/>
    </location>
</feature>